<gene>
    <name evidence="1" type="ORF">EZS27_025496</name>
</gene>
<proteinExistence type="predicted"/>
<evidence type="ECO:0008006" key="2">
    <source>
        <dbReference type="Google" id="ProtNLM"/>
    </source>
</evidence>
<reference evidence="1" key="1">
    <citation type="submission" date="2019-03" db="EMBL/GenBank/DDBJ databases">
        <title>Single cell metagenomics reveals metabolic interactions within the superorganism composed of flagellate Streblomastix strix and complex community of Bacteroidetes bacteria on its surface.</title>
        <authorList>
            <person name="Treitli S.C."/>
            <person name="Kolisko M."/>
            <person name="Husnik F."/>
            <person name="Keeling P."/>
            <person name="Hampl V."/>
        </authorList>
    </citation>
    <scope>NUCLEOTIDE SEQUENCE</scope>
    <source>
        <strain evidence="1">STM</strain>
    </source>
</reference>
<name>A0A5J4QWM8_9ZZZZ</name>
<accession>A0A5J4QWM8</accession>
<sequence>MIPELAITEWRNTVSWNSFEQVEQDLIICRAIVAIYNDELLASRLAFRGGTALHKLYLKPQPRYSEDVDVVQVISEPIKPIIDRLRDVLSFLGEPIIKQKRNNNTLIFRVNSTVLPVISMRLKIEINCREHFNVLGFETVDFSIKNQWFSGECKILTYKLDELIGTKVRALYERRKGRDLYDLYKALQNNGLNTENVIVCFKKYMSKERKNPTRELYLSNMNDKMTNEEFLGDTQQLLDPNEFYNPHIAYEMVKEKLINKI</sequence>
<dbReference type="EMBL" id="SNRY01002397">
    <property type="protein sequence ID" value="KAA6325270.1"/>
    <property type="molecule type" value="Genomic_DNA"/>
</dbReference>
<dbReference type="Pfam" id="PF08843">
    <property type="entry name" value="AbiEii"/>
    <property type="match status" value="1"/>
</dbReference>
<dbReference type="Gene3D" id="3.10.450.620">
    <property type="entry name" value="JHP933, nucleotidyltransferase-like core domain"/>
    <property type="match status" value="1"/>
</dbReference>
<organism evidence="1">
    <name type="scientific">termite gut metagenome</name>
    <dbReference type="NCBI Taxonomy" id="433724"/>
    <lineage>
        <taxon>unclassified sequences</taxon>
        <taxon>metagenomes</taxon>
        <taxon>organismal metagenomes</taxon>
    </lineage>
</organism>
<protein>
    <recommendedName>
        <fullName evidence="2">Nucleotidyl transferase AbiEii/AbiGii toxin family protein</fullName>
    </recommendedName>
</protein>
<evidence type="ECO:0000313" key="1">
    <source>
        <dbReference type="EMBL" id="KAA6325270.1"/>
    </source>
</evidence>
<dbReference type="AlphaFoldDB" id="A0A5J4QWM8"/>
<comment type="caution">
    <text evidence="1">The sequence shown here is derived from an EMBL/GenBank/DDBJ whole genome shotgun (WGS) entry which is preliminary data.</text>
</comment>
<dbReference type="InterPro" id="IPR014942">
    <property type="entry name" value="AbiEii"/>
</dbReference>